<evidence type="ECO:0000313" key="4">
    <source>
        <dbReference type="Proteomes" id="UP001219349"/>
    </source>
</evidence>
<accession>A0ABY7SPV5</accession>
<organism evidence="3 4">
    <name type="scientific">Paracoccus fistulariae</name>
    <dbReference type="NCBI Taxonomy" id="658446"/>
    <lineage>
        <taxon>Bacteria</taxon>
        <taxon>Pseudomonadati</taxon>
        <taxon>Pseudomonadota</taxon>
        <taxon>Alphaproteobacteria</taxon>
        <taxon>Rhodobacterales</taxon>
        <taxon>Paracoccaceae</taxon>
        <taxon>Paracoccus</taxon>
    </lineage>
</organism>
<dbReference type="SUPFAM" id="SSF51294">
    <property type="entry name" value="Hedgehog/intein (Hint) domain"/>
    <property type="match status" value="1"/>
</dbReference>
<reference evidence="3 4" key="1">
    <citation type="submission" date="2021-01" db="EMBL/GenBank/DDBJ databases">
        <title>Biogeographic distribution of Paracoccus.</title>
        <authorList>
            <person name="Hollensteiner J."/>
            <person name="Leineberger J."/>
            <person name="Brinkhoff T."/>
            <person name="Daniel R."/>
        </authorList>
    </citation>
    <scope>NUCLEOTIDE SEQUENCE [LARGE SCALE GENOMIC DNA]</scope>
    <source>
        <strain evidence="3 4">KCTC 22803</strain>
    </source>
</reference>
<evidence type="ECO:0000313" key="3">
    <source>
        <dbReference type="EMBL" id="WCR09062.1"/>
    </source>
</evidence>
<keyword evidence="4" id="KW-1185">Reference proteome</keyword>
<evidence type="ECO:0000256" key="1">
    <source>
        <dbReference type="SAM" id="MobiDB-lite"/>
    </source>
</evidence>
<dbReference type="Gene3D" id="2.170.16.10">
    <property type="entry name" value="Hedgehog/Intein (Hint) domain"/>
    <property type="match status" value="1"/>
</dbReference>
<dbReference type="InterPro" id="IPR006141">
    <property type="entry name" value="Intein_N"/>
</dbReference>
<name>A0ABY7SPV5_9RHOB</name>
<dbReference type="InterPro" id="IPR036844">
    <property type="entry name" value="Hint_dom_sf"/>
</dbReference>
<sequence length="293" mass="32003">MAGYNRFEIFVDTNGDGQYTNGDTVLGSYGLNSNFGVAAAPEGVYRTYSGTISLTPAQQAALAGKPISVEFTKYGSGAHFAVDNLQLSVTFCFARDTMISTPDGEVAVQDLGIGDIVTTLDHGPQPLRWVGRRKLSAAQLMLAPNLRPVRIPAGALGDQLPREALTVSPQHRILLRSPIVRRMFETSEILIAAKHLIGYAGIDYVLPAEGVEYFHLLFEEHQVVMSNGAPSESLFTGPEAMRALSQEQRDEVLTLFPELAHQHQPPSARTLASGRQGRRLVQRHQRNAKRLVA</sequence>
<dbReference type="Pfam" id="PF13403">
    <property type="entry name" value="Hint_2"/>
    <property type="match status" value="1"/>
</dbReference>
<proteinExistence type="predicted"/>
<dbReference type="PROSITE" id="PS50817">
    <property type="entry name" value="INTEIN_N_TER"/>
    <property type="match status" value="1"/>
</dbReference>
<feature type="compositionally biased region" description="Basic residues" evidence="1">
    <location>
        <begin position="276"/>
        <end position="293"/>
    </location>
</feature>
<feature type="domain" description="Hedgehog/Intein (Hint)" evidence="2">
    <location>
        <begin position="92"/>
        <end position="237"/>
    </location>
</feature>
<dbReference type="EMBL" id="CP067136">
    <property type="protein sequence ID" value="WCR09062.1"/>
    <property type="molecule type" value="Genomic_DNA"/>
</dbReference>
<protein>
    <submittedName>
        <fullName evidence="3">Hint domain-containing protein</fullName>
    </submittedName>
</protein>
<evidence type="ECO:0000259" key="2">
    <source>
        <dbReference type="Pfam" id="PF13403"/>
    </source>
</evidence>
<dbReference type="InterPro" id="IPR028992">
    <property type="entry name" value="Hedgehog/Intein_dom"/>
</dbReference>
<feature type="region of interest" description="Disordered" evidence="1">
    <location>
        <begin position="262"/>
        <end position="293"/>
    </location>
</feature>
<dbReference type="Proteomes" id="UP001219349">
    <property type="component" value="Chromosome"/>
</dbReference>
<gene>
    <name evidence="3" type="ORF">JHX87_12590</name>
</gene>